<keyword evidence="2" id="KW-0285">Flavoprotein</keyword>
<dbReference type="Pfam" id="PF01243">
    <property type="entry name" value="PNPOx_N"/>
    <property type="match status" value="1"/>
</dbReference>
<comment type="cofactor">
    <cofactor evidence="5">
        <name>FMN</name>
        <dbReference type="ChEBI" id="CHEBI:58210"/>
    </cofactor>
    <text evidence="5">Binds 1 FMN per subunit.</text>
</comment>
<dbReference type="InterPro" id="IPR000659">
    <property type="entry name" value="Pyridox_Oxase"/>
</dbReference>
<dbReference type="Proteomes" id="UP000248987">
    <property type="component" value="Unassembled WGS sequence"/>
</dbReference>
<evidence type="ECO:0000256" key="1">
    <source>
        <dbReference type="ARBA" id="ARBA00007301"/>
    </source>
</evidence>
<dbReference type="InterPro" id="IPR012349">
    <property type="entry name" value="Split_barrel_FMN-bd"/>
</dbReference>
<dbReference type="SUPFAM" id="SSF50475">
    <property type="entry name" value="FMN-binding split barrel"/>
    <property type="match status" value="1"/>
</dbReference>
<dbReference type="PIRSF" id="PIRSF000190">
    <property type="entry name" value="Pyd_amn-ph_oxd"/>
    <property type="match status" value="1"/>
</dbReference>
<organism evidence="8 9">
    <name type="scientific">Gelidibacter algens</name>
    <dbReference type="NCBI Taxonomy" id="49280"/>
    <lineage>
        <taxon>Bacteria</taxon>
        <taxon>Pseudomonadati</taxon>
        <taxon>Bacteroidota</taxon>
        <taxon>Flavobacteriia</taxon>
        <taxon>Flavobacteriales</taxon>
        <taxon>Flavobacteriaceae</taxon>
        <taxon>Gelidibacter</taxon>
    </lineage>
</organism>
<evidence type="ECO:0000256" key="2">
    <source>
        <dbReference type="ARBA" id="ARBA00022630"/>
    </source>
</evidence>
<proteinExistence type="inferred from homology"/>
<sequence>MEPIEIFKKWLDEELKLSKARISSAVSLSTIGMDSFPNARFVSYKELIYNCFIITGSLNSRKGIEMETNDKVALTFWWTETERQIRIQGIASRLSEELADHYFSERNLNSQAVSSICEQGKEIDNLEQLEKKVLEKVSEKTAITRPNNWGGFSIKPLRIEFMDFKKTRYHDRKLYEIENGEWNLKQLQS</sequence>
<dbReference type="Gene3D" id="2.30.110.10">
    <property type="entry name" value="Electron Transport, Fmn-binding Protein, Chain A"/>
    <property type="match status" value="1"/>
</dbReference>
<feature type="domain" description="Pyridoxamine 5'-phosphate oxidase N-terminal" evidence="6">
    <location>
        <begin position="24"/>
        <end position="133"/>
    </location>
</feature>
<evidence type="ECO:0000313" key="9">
    <source>
        <dbReference type="Proteomes" id="UP000248987"/>
    </source>
</evidence>
<dbReference type="GO" id="GO:0004733">
    <property type="term" value="F:pyridoxamine phosphate oxidase activity"/>
    <property type="evidence" value="ECO:0007669"/>
    <property type="project" value="InterPro"/>
</dbReference>
<evidence type="ECO:0000259" key="7">
    <source>
        <dbReference type="Pfam" id="PF10590"/>
    </source>
</evidence>
<evidence type="ECO:0000256" key="4">
    <source>
        <dbReference type="ARBA" id="ARBA00023002"/>
    </source>
</evidence>
<feature type="binding site" evidence="5">
    <location>
        <begin position="40"/>
        <end position="45"/>
    </location>
    <ligand>
        <name>FMN</name>
        <dbReference type="ChEBI" id="CHEBI:58210"/>
    </ligand>
</feature>
<keyword evidence="3 5" id="KW-0288">FMN</keyword>
<evidence type="ECO:0000256" key="5">
    <source>
        <dbReference type="PIRSR" id="PIRSR000190-2"/>
    </source>
</evidence>
<comment type="caution">
    <text evidence="8">The sequence shown here is derived from an EMBL/GenBank/DDBJ whole genome shotgun (WGS) entry which is preliminary data.</text>
</comment>
<dbReference type="PANTHER" id="PTHR10851">
    <property type="entry name" value="PYRIDOXINE-5-PHOSPHATE OXIDASE"/>
    <property type="match status" value="1"/>
</dbReference>
<keyword evidence="4" id="KW-0560">Oxidoreductase</keyword>
<feature type="domain" description="Pyridoxine 5'-phosphate oxidase dimerisation C-terminal" evidence="7">
    <location>
        <begin position="149"/>
        <end position="188"/>
    </location>
</feature>
<name>A0A1A7R505_9FLAO</name>
<feature type="binding site" evidence="5">
    <location>
        <position position="61"/>
    </location>
    <ligand>
        <name>FMN</name>
        <dbReference type="ChEBI" id="CHEBI:58210"/>
    </ligand>
</feature>
<accession>A0A1A7R505</accession>
<dbReference type="Pfam" id="PF10590">
    <property type="entry name" value="PNP_phzG_C"/>
    <property type="match status" value="1"/>
</dbReference>
<evidence type="ECO:0000313" key="8">
    <source>
        <dbReference type="EMBL" id="RAJ20595.1"/>
    </source>
</evidence>
<protein>
    <submittedName>
        <fullName evidence="8">Pyridoxamine 5'-phosphate oxidase</fullName>
    </submittedName>
</protein>
<dbReference type="STRING" id="49280.A9996_07910"/>
<reference evidence="8 9" key="1">
    <citation type="submission" date="2018-06" db="EMBL/GenBank/DDBJ databases">
        <title>Genomic Encyclopedia of Archaeal and Bacterial Type Strains, Phase II (KMG-II): from individual species to whole genera.</title>
        <authorList>
            <person name="Goeker M."/>
        </authorList>
    </citation>
    <scope>NUCLEOTIDE SEQUENCE [LARGE SCALE GENOMIC DNA]</scope>
    <source>
        <strain evidence="8 9">DSM 12408</strain>
    </source>
</reference>
<dbReference type="NCBIfam" id="NF004231">
    <property type="entry name" value="PRK05679.1"/>
    <property type="match status" value="1"/>
</dbReference>
<dbReference type="InterPro" id="IPR019576">
    <property type="entry name" value="Pyridoxamine_oxidase_dimer_C"/>
</dbReference>
<dbReference type="RefSeq" id="WP_066432974.1">
    <property type="nucleotide sequence ID" value="NZ_LZRN01000012.1"/>
</dbReference>
<gene>
    <name evidence="8" type="ORF">LX77_03120</name>
</gene>
<dbReference type="EMBL" id="QLLQ01000015">
    <property type="protein sequence ID" value="RAJ20595.1"/>
    <property type="molecule type" value="Genomic_DNA"/>
</dbReference>
<dbReference type="PANTHER" id="PTHR10851:SF0">
    <property type="entry name" value="PYRIDOXINE-5'-PHOSPHATE OXIDASE"/>
    <property type="match status" value="1"/>
</dbReference>
<feature type="binding site" evidence="5">
    <location>
        <position position="84"/>
    </location>
    <ligand>
        <name>FMN</name>
        <dbReference type="ChEBI" id="CHEBI:58210"/>
    </ligand>
</feature>
<evidence type="ECO:0000256" key="3">
    <source>
        <dbReference type="ARBA" id="ARBA00022643"/>
    </source>
</evidence>
<comment type="similarity">
    <text evidence="1">Belongs to the pyridoxamine 5'-phosphate oxidase family.</text>
</comment>
<dbReference type="InterPro" id="IPR011576">
    <property type="entry name" value="Pyridox_Oxase_N"/>
</dbReference>
<dbReference type="OrthoDB" id="9780392at2"/>
<dbReference type="GO" id="GO:0010181">
    <property type="term" value="F:FMN binding"/>
    <property type="evidence" value="ECO:0007669"/>
    <property type="project" value="InterPro"/>
</dbReference>
<keyword evidence="9" id="KW-1185">Reference proteome</keyword>
<feature type="binding site" evidence="5">
    <location>
        <position position="172"/>
    </location>
    <ligand>
        <name>FMN</name>
        <dbReference type="ChEBI" id="CHEBI:58210"/>
    </ligand>
</feature>
<dbReference type="GO" id="GO:0008615">
    <property type="term" value="P:pyridoxine biosynthetic process"/>
    <property type="evidence" value="ECO:0007669"/>
    <property type="project" value="InterPro"/>
</dbReference>
<feature type="binding site" evidence="5">
    <location>
        <position position="62"/>
    </location>
    <ligand>
        <name>FMN</name>
        <dbReference type="ChEBI" id="CHEBI:58210"/>
    </ligand>
</feature>
<evidence type="ECO:0000259" key="6">
    <source>
        <dbReference type="Pfam" id="PF01243"/>
    </source>
</evidence>
<dbReference type="AlphaFoldDB" id="A0A1A7R505"/>